<evidence type="ECO:0000313" key="8">
    <source>
        <dbReference type="Proteomes" id="UP000759246"/>
    </source>
</evidence>
<feature type="transmembrane region" description="Helical" evidence="6">
    <location>
        <begin position="141"/>
        <end position="161"/>
    </location>
</feature>
<keyword evidence="3 6" id="KW-1133">Transmembrane helix</keyword>
<dbReference type="Proteomes" id="UP000759246">
    <property type="component" value="Unassembled WGS sequence"/>
</dbReference>
<evidence type="ECO:0000256" key="1">
    <source>
        <dbReference type="ARBA" id="ARBA00004141"/>
    </source>
</evidence>
<dbReference type="PANTHER" id="PTHR33514">
    <property type="entry name" value="PROTEIN ABCI12, CHLOROPLASTIC"/>
    <property type="match status" value="1"/>
</dbReference>
<dbReference type="PANTHER" id="PTHR33514:SF13">
    <property type="entry name" value="PROTEIN ABCI12, CHLOROPLASTIC"/>
    <property type="match status" value="1"/>
</dbReference>
<organism evidence="7 8">
    <name type="scientific">Actinomyces bouchesdurhonensis</name>
    <dbReference type="NCBI Taxonomy" id="1852361"/>
    <lineage>
        <taxon>Bacteria</taxon>
        <taxon>Bacillati</taxon>
        <taxon>Actinomycetota</taxon>
        <taxon>Actinomycetes</taxon>
        <taxon>Actinomycetales</taxon>
        <taxon>Actinomycetaceae</taxon>
        <taxon>Actinomyces</taxon>
    </lineage>
</organism>
<evidence type="ECO:0000256" key="3">
    <source>
        <dbReference type="ARBA" id="ARBA00022989"/>
    </source>
</evidence>
<protein>
    <submittedName>
        <fullName evidence="7">Energy-coupling factor transporter transmembrane protein EcfT</fullName>
    </submittedName>
</protein>
<dbReference type="CDD" id="cd16914">
    <property type="entry name" value="EcfT"/>
    <property type="match status" value="1"/>
</dbReference>
<proteinExistence type="predicted"/>
<reference evidence="7" key="1">
    <citation type="submission" date="2020-04" db="EMBL/GenBank/DDBJ databases">
        <title>Deep metagenomics examines the oral microbiome during advanced dental caries in children, revealing novel taxa and co-occurrences with host molecules.</title>
        <authorList>
            <person name="Baker J.L."/>
            <person name="Morton J.T."/>
            <person name="Dinis M."/>
            <person name="Alvarez R."/>
            <person name="Tran N.C."/>
            <person name="Knight R."/>
            <person name="Edlund A."/>
        </authorList>
    </citation>
    <scope>NUCLEOTIDE SEQUENCE</scope>
    <source>
        <strain evidence="7">JCVI_30_bin.13</strain>
    </source>
</reference>
<evidence type="ECO:0000256" key="4">
    <source>
        <dbReference type="ARBA" id="ARBA00023136"/>
    </source>
</evidence>
<name>A0A929WVM8_9ACTO</name>
<feature type="transmembrane region" description="Helical" evidence="6">
    <location>
        <begin position="276"/>
        <end position="298"/>
    </location>
</feature>
<evidence type="ECO:0000256" key="5">
    <source>
        <dbReference type="SAM" id="MobiDB-lite"/>
    </source>
</evidence>
<evidence type="ECO:0000313" key="7">
    <source>
        <dbReference type="EMBL" id="MBF0966308.1"/>
    </source>
</evidence>
<dbReference type="GO" id="GO:0005886">
    <property type="term" value="C:plasma membrane"/>
    <property type="evidence" value="ECO:0007669"/>
    <property type="project" value="TreeGrafter"/>
</dbReference>
<feature type="transmembrane region" description="Helical" evidence="6">
    <location>
        <begin position="68"/>
        <end position="86"/>
    </location>
</feature>
<evidence type="ECO:0000256" key="6">
    <source>
        <dbReference type="SAM" id="Phobius"/>
    </source>
</evidence>
<dbReference type="EMBL" id="JABZGF010000082">
    <property type="protein sequence ID" value="MBF0966308.1"/>
    <property type="molecule type" value="Genomic_DNA"/>
</dbReference>
<feature type="transmembrane region" description="Helical" evidence="6">
    <location>
        <begin position="93"/>
        <end position="111"/>
    </location>
</feature>
<accession>A0A929WVM8</accession>
<dbReference type="Pfam" id="PF02361">
    <property type="entry name" value="CbiQ"/>
    <property type="match status" value="1"/>
</dbReference>
<keyword evidence="4 6" id="KW-0472">Membrane</keyword>
<feature type="compositionally biased region" description="Basic and acidic residues" evidence="5">
    <location>
        <begin position="31"/>
        <end position="43"/>
    </location>
</feature>
<comment type="subcellular location">
    <subcellularLocation>
        <location evidence="1">Membrane</location>
        <topology evidence="1">Multi-pass membrane protein</topology>
    </subcellularLocation>
</comment>
<dbReference type="InterPro" id="IPR003339">
    <property type="entry name" value="ABC/ECF_trnsptr_transmembrane"/>
</dbReference>
<dbReference type="AlphaFoldDB" id="A0A929WVM8"/>
<sequence length="303" mass="32376">MNDAHSSCGATGPGGGATNGWFPTEPTASRNHTDPGARDEPTPRRKARRTVGFPMPRPLPWPTILGRAWPGTLIACWTALTTCVILQPRWSTLAIVGSLLVLASLVVRLPLSVVPRPPLWIVSGFVGGCIGAWLGNGLELFLRASTVAVVILWGSALIAWVTPTAELAGSLRFFLRPLWFLGAPVDQWSLVMASALRGLPMLRDQAQAVLDTAKLRLGQDVSTLSLGSYARLSVDVITAILSATSRGAAETGRAMSMRGALEASDKRDKRRRGRRAGLGWVDVCMIAITLLGVAGVVARRLMQ</sequence>
<comment type="caution">
    <text evidence="7">The sequence shown here is derived from an EMBL/GenBank/DDBJ whole genome shotgun (WGS) entry which is preliminary data.</text>
</comment>
<feature type="region of interest" description="Disordered" evidence="5">
    <location>
        <begin position="1"/>
        <end position="52"/>
    </location>
</feature>
<feature type="transmembrane region" description="Helical" evidence="6">
    <location>
        <begin position="173"/>
        <end position="196"/>
    </location>
</feature>
<evidence type="ECO:0000256" key="2">
    <source>
        <dbReference type="ARBA" id="ARBA00022692"/>
    </source>
</evidence>
<gene>
    <name evidence="7" type="ORF">HXK09_03940</name>
</gene>
<keyword evidence="2 6" id="KW-0812">Transmembrane</keyword>
<feature type="transmembrane region" description="Helical" evidence="6">
    <location>
        <begin position="117"/>
        <end position="134"/>
    </location>
</feature>